<dbReference type="GO" id="GO:0070814">
    <property type="term" value="P:hydrogen sulfide biosynthetic process"/>
    <property type="evidence" value="ECO:0007669"/>
    <property type="project" value="UniProtKB-UniRule"/>
</dbReference>
<dbReference type="NCBIfam" id="NF003013">
    <property type="entry name" value="PRK03846.1"/>
    <property type="match status" value="1"/>
</dbReference>
<dbReference type="GO" id="GO:0005524">
    <property type="term" value="F:ATP binding"/>
    <property type="evidence" value="ECO:0007669"/>
    <property type="project" value="UniProtKB-UniRule"/>
</dbReference>
<evidence type="ECO:0000256" key="2">
    <source>
        <dbReference type="ARBA" id="ARBA00002632"/>
    </source>
</evidence>
<evidence type="ECO:0000256" key="11">
    <source>
        <dbReference type="ARBA" id="ARBA00029724"/>
    </source>
</evidence>
<evidence type="ECO:0000256" key="7">
    <source>
        <dbReference type="ARBA" id="ARBA00022679"/>
    </source>
</evidence>
<dbReference type="Proteomes" id="UP000185598">
    <property type="component" value="Unassembled WGS sequence"/>
</dbReference>
<evidence type="ECO:0000256" key="13">
    <source>
        <dbReference type="ARBA" id="ARBA00031464"/>
    </source>
</evidence>
<comment type="similarity">
    <text evidence="4 14 15">Belongs to the APS kinase family.</text>
</comment>
<feature type="domain" description="APS kinase" evidence="16">
    <location>
        <begin position="43"/>
        <end position="191"/>
    </location>
</feature>
<sequence length="213" mass="23815">MIGGHDARFAETESIVTPRQEIVRQDLQVRREQRAAIKRQAPRVIWLTGLSGSGKSTIANALESRLHALGYHTYILDGDNIRHGLNRDLSFSDADRVENIRRVAEVAKLMADAGLIVIVSFISPFQADRDMARTLMENGEFVEVYVDTPLQECMRRDPKGLYRRALMGEIKQFTGISSAYEAPTKPDVHLKTTTGAPSDMAAEILQYIDVARS</sequence>
<evidence type="ECO:0000256" key="1">
    <source>
        <dbReference type="ARBA" id="ARBA00001823"/>
    </source>
</evidence>
<evidence type="ECO:0000256" key="9">
    <source>
        <dbReference type="ARBA" id="ARBA00022777"/>
    </source>
</evidence>
<dbReference type="PANTHER" id="PTHR11055:SF63">
    <property type="entry name" value="ADENYLYL-SULFATE KINASE 1, CHLOROPLASTIC"/>
    <property type="match status" value="1"/>
</dbReference>
<dbReference type="SUPFAM" id="SSF52540">
    <property type="entry name" value="P-loop containing nucleoside triphosphate hydrolases"/>
    <property type="match status" value="1"/>
</dbReference>
<feature type="binding site" evidence="14">
    <location>
        <begin position="49"/>
        <end position="56"/>
    </location>
    <ligand>
        <name>ATP</name>
        <dbReference type="ChEBI" id="CHEBI:30616"/>
    </ligand>
</feature>
<dbReference type="Gene3D" id="3.40.50.300">
    <property type="entry name" value="P-loop containing nucleotide triphosphate hydrolases"/>
    <property type="match status" value="1"/>
</dbReference>
<evidence type="ECO:0000256" key="8">
    <source>
        <dbReference type="ARBA" id="ARBA00022741"/>
    </source>
</evidence>
<dbReference type="GO" id="GO:0004020">
    <property type="term" value="F:adenylylsulfate kinase activity"/>
    <property type="evidence" value="ECO:0007669"/>
    <property type="project" value="UniProtKB-UniRule"/>
</dbReference>
<evidence type="ECO:0000256" key="3">
    <source>
        <dbReference type="ARBA" id="ARBA00004806"/>
    </source>
</evidence>
<keyword evidence="8 14" id="KW-0547">Nucleotide-binding</keyword>
<reference evidence="17 18" key="1">
    <citation type="submission" date="2016-09" db="EMBL/GenBank/DDBJ databases">
        <title>Rhizobium oryziradicis sp. nov., isolated from the root of rice.</title>
        <authorList>
            <person name="Zhao J."/>
            <person name="Zhang X."/>
        </authorList>
    </citation>
    <scope>NUCLEOTIDE SEQUENCE [LARGE SCALE GENOMIC DNA]</scope>
    <source>
        <strain evidence="17 18">14971</strain>
    </source>
</reference>
<dbReference type="RefSeq" id="WP_075615277.1">
    <property type="nucleotide sequence ID" value="NZ_JACIED010000001.1"/>
</dbReference>
<dbReference type="NCBIfam" id="TIGR00455">
    <property type="entry name" value="apsK"/>
    <property type="match status" value="1"/>
</dbReference>
<comment type="pathway">
    <text evidence="3 14 15">Sulfur metabolism; hydrogen sulfide biosynthesis; sulfite from sulfate: step 2/3.</text>
</comment>
<dbReference type="PANTHER" id="PTHR11055">
    <property type="entry name" value="BIFUNCTIONAL 3'-PHOSPHOADENOSINE 5'-PHOSPHOSULFATE SYNTHASE"/>
    <property type="match status" value="1"/>
</dbReference>
<dbReference type="FunFam" id="3.40.50.300:FF:000212">
    <property type="entry name" value="Adenylyl-sulfate kinase"/>
    <property type="match status" value="1"/>
</dbReference>
<keyword evidence="7 14" id="KW-0808">Transferase</keyword>
<protein>
    <recommendedName>
        <fullName evidence="6 14">Adenylyl-sulfate kinase</fullName>
        <ecNumber evidence="5 14">2.7.1.25</ecNumber>
    </recommendedName>
    <alternativeName>
        <fullName evidence="12 14">APS kinase</fullName>
    </alternativeName>
    <alternativeName>
        <fullName evidence="13 14">ATP adenosine-5'-phosphosulfate 3'-phosphotransferase</fullName>
    </alternativeName>
    <alternativeName>
        <fullName evidence="11 14">Adenosine-5'-phosphosulfate kinase</fullName>
    </alternativeName>
</protein>
<evidence type="ECO:0000256" key="15">
    <source>
        <dbReference type="RuleBase" id="RU004347"/>
    </source>
</evidence>
<feature type="active site" description="Phosphoserine intermediate" evidence="14">
    <location>
        <position position="123"/>
    </location>
</feature>
<evidence type="ECO:0000256" key="10">
    <source>
        <dbReference type="ARBA" id="ARBA00022840"/>
    </source>
</evidence>
<evidence type="ECO:0000256" key="12">
    <source>
        <dbReference type="ARBA" id="ARBA00031393"/>
    </source>
</evidence>
<keyword evidence="18" id="KW-1185">Reference proteome</keyword>
<proteinExistence type="inferred from homology"/>
<comment type="function">
    <text evidence="2 14 15">Catalyzes the synthesis of activated sulfate.</text>
</comment>
<dbReference type="Pfam" id="PF01583">
    <property type="entry name" value="APS_kinase"/>
    <property type="match status" value="1"/>
</dbReference>
<evidence type="ECO:0000259" key="16">
    <source>
        <dbReference type="Pfam" id="PF01583"/>
    </source>
</evidence>
<dbReference type="STRING" id="887144.BJF91_20860"/>
<evidence type="ECO:0000256" key="14">
    <source>
        <dbReference type="HAMAP-Rule" id="MF_00065"/>
    </source>
</evidence>
<gene>
    <name evidence="14" type="primary">cysC</name>
    <name evidence="17" type="ORF">BJF91_20860</name>
</gene>
<dbReference type="InterPro" id="IPR027417">
    <property type="entry name" value="P-loop_NTPase"/>
</dbReference>
<dbReference type="InterPro" id="IPR059117">
    <property type="entry name" value="APS_kinase_dom"/>
</dbReference>
<accession>A0A1Q9A4I6</accession>
<keyword evidence="14" id="KW-0597">Phosphoprotein</keyword>
<name>A0A1Q9A4I6_9HYPH</name>
<evidence type="ECO:0000256" key="5">
    <source>
        <dbReference type="ARBA" id="ARBA00012121"/>
    </source>
</evidence>
<dbReference type="EC" id="2.7.1.25" evidence="5 14"/>
<organism evidence="17 18">
    <name type="scientific">Allorhizobium taibaishanense</name>
    <dbReference type="NCBI Taxonomy" id="887144"/>
    <lineage>
        <taxon>Bacteria</taxon>
        <taxon>Pseudomonadati</taxon>
        <taxon>Pseudomonadota</taxon>
        <taxon>Alphaproteobacteria</taxon>
        <taxon>Hyphomicrobiales</taxon>
        <taxon>Rhizobiaceae</taxon>
        <taxon>Rhizobium/Agrobacterium group</taxon>
        <taxon>Allorhizobium</taxon>
    </lineage>
</organism>
<evidence type="ECO:0000256" key="4">
    <source>
        <dbReference type="ARBA" id="ARBA00007008"/>
    </source>
</evidence>
<keyword evidence="9 14" id="KW-0418">Kinase</keyword>
<dbReference type="AlphaFoldDB" id="A0A1Q9A4I6"/>
<evidence type="ECO:0000313" key="18">
    <source>
        <dbReference type="Proteomes" id="UP000185598"/>
    </source>
</evidence>
<dbReference type="CDD" id="cd02027">
    <property type="entry name" value="APSK"/>
    <property type="match status" value="1"/>
</dbReference>
<evidence type="ECO:0000313" key="17">
    <source>
        <dbReference type="EMBL" id="OLP49485.1"/>
    </source>
</evidence>
<comment type="catalytic activity">
    <reaction evidence="1 14 15">
        <text>adenosine 5'-phosphosulfate + ATP = 3'-phosphoadenylyl sulfate + ADP + H(+)</text>
        <dbReference type="Rhea" id="RHEA:24152"/>
        <dbReference type="ChEBI" id="CHEBI:15378"/>
        <dbReference type="ChEBI" id="CHEBI:30616"/>
        <dbReference type="ChEBI" id="CHEBI:58243"/>
        <dbReference type="ChEBI" id="CHEBI:58339"/>
        <dbReference type="ChEBI" id="CHEBI:456216"/>
        <dbReference type="EC" id="2.7.1.25"/>
    </reaction>
</comment>
<evidence type="ECO:0000256" key="6">
    <source>
        <dbReference type="ARBA" id="ARBA00018163"/>
    </source>
</evidence>
<dbReference type="EMBL" id="MKIN01000022">
    <property type="protein sequence ID" value="OLP49485.1"/>
    <property type="molecule type" value="Genomic_DNA"/>
</dbReference>
<dbReference type="GO" id="GO:0000103">
    <property type="term" value="P:sulfate assimilation"/>
    <property type="evidence" value="ECO:0007669"/>
    <property type="project" value="UniProtKB-UniRule"/>
</dbReference>
<keyword evidence="10 14" id="KW-0067">ATP-binding</keyword>
<comment type="caution">
    <text evidence="17">The sequence shown here is derived from an EMBL/GenBank/DDBJ whole genome shotgun (WGS) entry which is preliminary data.</text>
</comment>
<dbReference type="HAMAP" id="MF_00065">
    <property type="entry name" value="Adenylyl_sulf_kinase"/>
    <property type="match status" value="1"/>
</dbReference>
<dbReference type="UniPathway" id="UPA00140">
    <property type="reaction ID" value="UER00205"/>
</dbReference>
<dbReference type="InterPro" id="IPR002891">
    <property type="entry name" value="APS"/>
</dbReference>